<evidence type="ECO:0000313" key="1">
    <source>
        <dbReference type="EMBL" id="KAF0907199.1"/>
    </source>
</evidence>
<accession>A0A6G1D495</accession>
<reference evidence="1 2" key="1">
    <citation type="submission" date="2019-11" db="EMBL/GenBank/DDBJ databases">
        <title>Whole genome sequence of Oryza granulata.</title>
        <authorList>
            <person name="Li W."/>
        </authorList>
    </citation>
    <scope>NUCLEOTIDE SEQUENCE [LARGE SCALE GENOMIC DNA]</scope>
    <source>
        <strain evidence="2">cv. Menghai</strain>
        <tissue evidence="1">Leaf</tissue>
    </source>
</reference>
<dbReference type="AlphaFoldDB" id="A0A6G1D495"/>
<dbReference type="Proteomes" id="UP000479710">
    <property type="component" value="Unassembled WGS sequence"/>
</dbReference>
<protein>
    <submittedName>
        <fullName evidence="1">Uncharacterized protein</fullName>
    </submittedName>
</protein>
<dbReference type="EMBL" id="SPHZ02000007">
    <property type="protein sequence ID" value="KAF0907199.1"/>
    <property type="molecule type" value="Genomic_DNA"/>
</dbReference>
<organism evidence="1 2">
    <name type="scientific">Oryza meyeriana var. granulata</name>
    <dbReference type="NCBI Taxonomy" id="110450"/>
    <lineage>
        <taxon>Eukaryota</taxon>
        <taxon>Viridiplantae</taxon>
        <taxon>Streptophyta</taxon>
        <taxon>Embryophyta</taxon>
        <taxon>Tracheophyta</taxon>
        <taxon>Spermatophyta</taxon>
        <taxon>Magnoliopsida</taxon>
        <taxon>Liliopsida</taxon>
        <taxon>Poales</taxon>
        <taxon>Poaceae</taxon>
        <taxon>BOP clade</taxon>
        <taxon>Oryzoideae</taxon>
        <taxon>Oryzeae</taxon>
        <taxon>Oryzinae</taxon>
        <taxon>Oryza</taxon>
        <taxon>Oryza meyeriana</taxon>
    </lineage>
</organism>
<evidence type="ECO:0000313" key="2">
    <source>
        <dbReference type="Proteomes" id="UP000479710"/>
    </source>
</evidence>
<keyword evidence="2" id="KW-1185">Reference proteome</keyword>
<gene>
    <name evidence="1" type="ORF">E2562_015708</name>
</gene>
<proteinExistence type="predicted"/>
<comment type="caution">
    <text evidence="1">The sequence shown here is derived from an EMBL/GenBank/DDBJ whole genome shotgun (WGS) entry which is preliminary data.</text>
</comment>
<name>A0A6G1D495_9ORYZ</name>
<sequence>MEPEMRILRCPFTTTALRSYVTAAEAADASTNTRTTDVTATAAEEAMDGCASGGWEKGGRWRRSVAGRGGAWWPAYSAGGSGAFPQRSGHAR</sequence>